<comment type="caution">
    <text evidence="3">The sequence shown here is derived from an EMBL/GenBank/DDBJ whole genome shotgun (WGS) entry which is preliminary data.</text>
</comment>
<dbReference type="NCBIfam" id="NF033748">
    <property type="entry name" value="class_F_sortase"/>
    <property type="match status" value="1"/>
</dbReference>
<dbReference type="InterPro" id="IPR025510">
    <property type="entry name" value="DUF4397"/>
</dbReference>
<reference evidence="4" key="1">
    <citation type="submission" date="2023-07" db="EMBL/GenBank/DDBJ databases">
        <title>30 novel species of actinomycetes from the DSMZ collection.</title>
        <authorList>
            <person name="Nouioui I."/>
        </authorList>
    </citation>
    <scope>NUCLEOTIDE SEQUENCE [LARGE SCALE GENOMIC DNA]</scope>
    <source>
        <strain evidence="4">DSM 46792</strain>
    </source>
</reference>
<dbReference type="Pfam" id="PF14344">
    <property type="entry name" value="DUF4397"/>
    <property type="match status" value="1"/>
</dbReference>
<dbReference type="CDD" id="cd05829">
    <property type="entry name" value="Sortase_F"/>
    <property type="match status" value="1"/>
</dbReference>
<organism evidence="3 4">
    <name type="scientific">Blastococcus goldschmidtiae</name>
    <dbReference type="NCBI Taxonomy" id="3075546"/>
    <lineage>
        <taxon>Bacteria</taxon>
        <taxon>Bacillati</taxon>
        <taxon>Actinomycetota</taxon>
        <taxon>Actinomycetes</taxon>
        <taxon>Geodermatophilales</taxon>
        <taxon>Geodermatophilaceae</taxon>
        <taxon>Blastococcus</taxon>
    </lineage>
</organism>
<keyword evidence="1" id="KW-0378">Hydrolase</keyword>
<proteinExistence type="predicted"/>
<evidence type="ECO:0000256" key="1">
    <source>
        <dbReference type="ARBA" id="ARBA00022801"/>
    </source>
</evidence>
<dbReference type="Gene3D" id="2.40.260.10">
    <property type="entry name" value="Sortase"/>
    <property type="match status" value="1"/>
</dbReference>
<evidence type="ECO:0000259" key="2">
    <source>
        <dbReference type="Pfam" id="PF14344"/>
    </source>
</evidence>
<accession>A0ABU2KC34</accession>
<evidence type="ECO:0000313" key="4">
    <source>
        <dbReference type="Proteomes" id="UP001183222"/>
    </source>
</evidence>
<keyword evidence="4" id="KW-1185">Reference proteome</keyword>
<dbReference type="InterPro" id="IPR023365">
    <property type="entry name" value="Sortase_dom-sf"/>
</dbReference>
<evidence type="ECO:0000313" key="3">
    <source>
        <dbReference type="EMBL" id="MDT0277749.1"/>
    </source>
</evidence>
<dbReference type="InterPro" id="IPR042001">
    <property type="entry name" value="Sortase_F"/>
</dbReference>
<sequence length="396" mass="38618">MGPAQADGETGLLRIAHLSPDTPAVDVALTPAPAGGPAVDPGPDVAGALGYGEVGGYRALPAGSYAVSVRPAGTFPGRPPALSAVVDVPAGGARTLALSGTFAELALTPLPDDLTAPADGTARVRVLAAAATAPTLDVLVDNGPALAAGLPFAAESGYTAVPAGPATVRLTSGADGTAVPVDLAAGTVVSLLVLDAPGGGLTVRTLVDAVAPAVRPVGGVEAGGSTTRAARFPRLSAAVAAAAHDRAAGDGLPVRVRVPAAGVDAAVTGSGLETTGALTVPADPAVAGWYAAGPAPGRPGPAVLAGHVDWTGRPAVFAGLDRLVPGDEIAVDRADGTSVRFAVDRVVRSPKDAFPTDAVYGPVSGAELRLITCGGVFDPAAGSYRDNLVVFARLVG</sequence>
<feature type="domain" description="DUF4397" evidence="2">
    <location>
        <begin position="12"/>
        <end position="138"/>
    </location>
</feature>
<dbReference type="EMBL" id="JAVREI010000015">
    <property type="protein sequence ID" value="MDT0277749.1"/>
    <property type="molecule type" value="Genomic_DNA"/>
</dbReference>
<protein>
    <submittedName>
        <fullName evidence="3">Class F sortase</fullName>
    </submittedName>
</protein>
<dbReference type="InterPro" id="IPR005754">
    <property type="entry name" value="Sortase"/>
</dbReference>
<dbReference type="Proteomes" id="UP001183222">
    <property type="component" value="Unassembled WGS sequence"/>
</dbReference>
<dbReference type="Pfam" id="PF04203">
    <property type="entry name" value="Sortase"/>
    <property type="match status" value="1"/>
</dbReference>
<gene>
    <name evidence="3" type="ORF">RM425_17760</name>
</gene>
<name>A0ABU2KC34_9ACTN</name>
<dbReference type="RefSeq" id="WP_311346552.1">
    <property type="nucleotide sequence ID" value="NZ_JAVREI010000015.1"/>
</dbReference>
<dbReference type="SUPFAM" id="SSF63817">
    <property type="entry name" value="Sortase"/>
    <property type="match status" value="1"/>
</dbReference>